<proteinExistence type="predicted"/>
<dbReference type="Proteomes" id="UP000321497">
    <property type="component" value="Unassembled WGS sequence"/>
</dbReference>
<sequence>MNKSDLEIQKKLVALFIRLENEIKINDSATTKLGWKQRNELISHVYSEYNNHDKLNSARTQWNNSVVKSNVLKWIYNLFIENRDLYGYFEYHEKIIADLNNLKEKAIEKEEYEIADILNEWLLKLP</sequence>
<protein>
    <submittedName>
        <fullName evidence="1">Uncharacterized protein</fullName>
    </submittedName>
</protein>
<reference evidence="1 2" key="1">
    <citation type="submission" date="2019-08" db="EMBL/GenBank/DDBJ databases">
        <title>Genome of Aequorivita antarctica SW49 (type strain).</title>
        <authorList>
            <person name="Bowman J.P."/>
        </authorList>
    </citation>
    <scope>NUCLEOTIDE SEQUENCE [LARGE SCALE GENOMIC DNA]</scope>
    <source>
        <strain evidence="1 2">SW49</strain>
    </source>
</reference>
<evidence type="ECO:0000313" key="2">
    <source>
        <dbReference type="Proteomes" id="UP000321497"/>
    </source>
</evidence>
<dbReference type="EMBL" id="VORT01000003">
    <property type="protein sequence ID" value="TXD73920.1"/>
    <property type="molecule type" value="Genomic_DNA"/>
</dbReference>
<keyword evidence="2" id="KW-1185">Reference proteome</keyword>
<comment type="caution">
    <text evidence="1">The sequence shown here is derived from an EMBL/GenBank/DDBJ whole genome shotgun (WGS) entry which is preliminary data.</text>
</comment>
<dbReference type="AlphaFoldDB" id="A0A5C6Z341"/>
<evidence type="ECO:0000313" key="1">
    <source>
        <dbReference type="EMBL" id="TXD73920.1"/>
    </source>
</evidence>
<organism evidence="1 2">
    <name type="scientific">Aequorivita antarctica</name>
    <dbReference type="NCBI Taxonomy" id="153266"/>
    <lineage>
        <taxon>Bacteria</taxon>
        <taxon>Pseudomonadati</taxon>
        <taxon>Bacteroidota</taxon>
        <taxon>Flavobacteriia</taxon>
        <taxon>Flavobacteriales</taxon>
        <taxon>Flavobacteriaceae</taxon>
        <taxon>Aequorivita</taxon>
    </lineage>
</organism>
<dbReference type="OrthoDB" id="1453382at2"/>
<gene>
    <name evidence="1" type="ORF">ESU54_05470</name>
</gene>
<name>A0A5C6Z341_9FLAO</name>
<accession>A0A5C6Z341</accession>
<dbReference type="RefSeq" id="WP_111843454.1">
    <property type="nucleotide sequence ID" value="NZ_UEGI01000002.1"/>
</dbReference>